<proteinExistence type="predicted"/>
<dbReference type="GO" id="GO:0006310">
    <property type="term" value="P:DNA recombination"/>
    <property type="evidence" value="ECO:0007669"/>
    <property type="project" value="InterPro"/>
</dbReference>
<dbReference type="InterPro" id="IPR012337">
    <property type="entry name" value="RNaseH-like_sf"/>
</dbReference>
<keyword evidence="1" id="KW-0378">Hydrolase</keyword>
<organism evidence="2">
    <name type="scientific">viral metagenome</name>
    <dbReference type="NCBI Taxonomy" id="1070528"/>
    <lineage>
        <taxon>unclassified sequences</taxon>
        <taxon>metagenomes</taxon>
        <taxon>organismal metagenomes</taxon>
    </lineage>
</organism>
<evidence type="ECO:0008006" key="3">
    <source>
        <dbReference type="Google" id="ProtNLM"/>
    </source>
</evidence>
<evidence type="ECO:0000256" key="1">
    <source>
        <dbReference type="ARBA" id="ARBA00022801"/>
    </source>
</evidence>
<sequence length="258" mass="29746">MKILSFDVGVVNLAYCIFDTSNCKILHWEVISLENHNDYNKIYINLIKQLDLRKHLLDVNQVIIEKQPSFNPKMRIISGCLQTYFIIRGIVDIPESGIKCVKFFSPKHKLKCYNGPELVLDSVVKSKYSRTKKMGVLICRSKLKEYLETSENTKLFENSKKKDDLSDCYLQAITYSIFEKLIPSTINETGRVSGPIILNKTQIKAQIKELIQNHSNLHELSPELQENITKKYSISFPLESIDQLLGPMNLKRYAKSII</sequence>
<dbReference type="InterPro" id="IPR036397">
    <property type="entry name" value="RNaseH_sf"/>
</dbReference>
<protein>
    <recommendedName>
        <fullName evidence="3">Mitochondrial resolvase Ydc2 catalytic domain-containing protein</fullName>
    </recommendedName>
</protein>
<dbReference type="SUPFAM" id="SSF53098">
    <property type="entry name" value="Ribonuclease H-like"/>
    <property type="match status" value="1"/>
</dbReference>
<dbReference type="GO" id="GO:0016788">
    <property type="term" value="F:hydrolase activity, acting on ester bonds"/>
    <property type="evidence" value="ECO:0007669"/>
    <property type="project" value="InterPro"/>
</dbReference>
<reference evidence="2" key="1">
    <citation type="journal article" date="2020" name="Nature">
        <title>Giant virus diversity and host interactions through global metagenomics.</title>
        <authorList>
            <person name="Schulz F."/>
            <person name="Roux S."/>
            <person name="Paez-Espino D."/>
            <person name="Jungbluth S."/>
            <person name="Walsh D.A."/>
            <person name="Denef V.J."/>
            <person name="McMahon K.D."/>
            <person name="Konstantinidis K.T."/>
            <person name="Eloe-Fadrosh E.A."/>
            <person name="Kyrpides N.C."/>
            <person name="Woyke T."/>
        </authorList>
    </citation>
    <scope>NUCLEOTIDE SEQUENCE</scope>
    <source>
        <strain evidence="2">GVMAG-M-3300023184-53</strain>
    </source>
</reference>
<dbReference type="AlphaFoldDB" id="A0A6C0I9Q6"/>
<dbReference type="EMBL" id="MN740136">
    <property type="protein sequence ID" value="QHT89076.1"/>
    <property type="molecule type" value="Genomic_DNA"/>
</dbReference>
<dbReference type="Pfam" id="PF04848">
    <property type="entry name" value="Pox_A22"/>
    <property type="match status" value="1"/>
</dbReference>
<dbReference type="InterPro" id="IPR006932">
    <property type="entry name" value="HJ-resolvase_A22"/>
</dbReference>
<dbReference type="GO" id="GO:0006281">
    <property type="term" value="P:DNA repair"/>
    <property type="evidence" value="ECO:0007669"/>
    <property type="project" value="InterPro"/>
</dbReference>
<evidence type="ECO:0000313" key="2">
    <source>
        <dbReference type="EMBL" id="QHT89076.1"/>
    </source>
</evidence>
<name>A0A6C0I9Q6_9ZZZZ</name>
<accession>A0A6C0I9Q6</accession>
<dbReference type="Gene3D" id="3.30.420.10">
    <property type="entry name" value="Ribonuclease H-like superfamily/Ribonuclease H"/>
    <property type="match status" value="2"/>
</dbReference>
<dbReference type="GO" id="GO:0000400">
    <property type="term" value="F:four-way junction DNA binding"/>
    <property type="evidence" value="ECO:0007669"/>
    <property type="project" value="InterPro"/>
</dbReference>
<dbReference type="GO" id="GO:0000287">
    <property type="term" value="F:magnesium ion binding"/>
    <property type="evidence" value="ECO:0007669"/>
    <property type="project" value="InterPro"/>
</dbReference>